<dbReference type="Gene3D" id="3.10.129.10">
    <property type="entry name" value="Hotdog Thioesterase"/>
    <property type="match status" value="1"/>
</dbReference>
<dbReference type="GO" id="GO:0047617">
    <property type="term" value="F:fatty acyl-CoA hydrolase activity"/>
    <property type="evidence" value="ECO:0007669"/>
    <property type="project" value="TreeGrafter"/>
</dbReference>
<evidence type="ECO:0000313" key="3">
    <source>
        <dbReference type="EMBL" id="MBN8744593.1"/>
    </source>
</evidence>
<evidence type="ECO:0000256" key="1">
    <source>
        <dbReference type="ARBA" id="ARBA00005953"/>
    </source>
</evidence>
<dbReference type="AlphaFoldDB" id="A0A8I1SWF5"/>
<dbReference type="PANTHER" id="PTHR31793:SF27">
    <property type="entry name" value="NOVEL THIOESTERASE SUPERFAMILY DOMAIN AND SAPOSIN A-TYPE DOMAIN CONTAINING PROTEIN (0610012H03RIK)"/>
    <property type="match status" value="1"/>
</dbReference>
<dbReference type="EMBL" id="JAFKMR010000019">
    <property type="protein sequence ID" value="MBN8744593.1"/>
    <property type="molecule type" value="Genomic_DNA"/>
</dbReference>
<gene>
    <name evidence="3" type="ORF">J0I24_09830</name>
</gene>
<comment type="similarity">
    <text evidence="1">Belongs to the 4-hydroxybenzoyl-CoA thioesterase family.</text>
</comment>
<keyword evidence="2" id="KW-0378">Hydrolase</keyword>
<sequence>MSETNSLDLTRKDSYAHWTQDLARYGDTDRQGHVNNAAFATFLESGRVSILYNPSQPLAPQGTSFVIARLLLEFRSEIHWGCSIDIGTLVLRVGASSVTLGQGLFVGDRCVATAETVIVLMDDSTRRSSPLPDATRAELKRYEMPSAAAAAGP</sequence>
<dbReference type="SUPFAM" id="SSF54637">
    <property type="entry name" value="Thioesterase/thiol ester dehydrase-isomerase"/>
    <property type="match status" value="1"/>
</dbReference>
<organism evidence="3 4">
    <name type="scientific">Thiomonas arsenitoxydans (strain DSM 22701 / CIP 110005 / 3As)</name>
    <dbReference type="NCBI Taxonomy" id="426114"/>
    <lineage>
        <taxon>Bacteria</taxon>
        <taxon>Pseudomonadati</taxon>
        <taxon>Pseudomonadota</taxon>
        <taxon>Betaproteobacteria</taxon>
        <taxon>Burkholderiales</taxon>
        <taxon>Thiomonas</taxon>
    </lineage>
</organism>
<reference evidence="3" key="1">
    <citation type="submission" date="2021-02" db="EMBL/GenBank/DDBJ databases">
        <title>Thiocyanate and organic carbon inputs drive convergent selection for specific autotrophic Afipia and Thiobacillus strains within complex microbiomes.</title>
        <authorList>
            <person name="Huddy R.J."/>
            <person name="Sachdeva R."/>
            <person name="Kadzinga F."/>
            <person name="Kantor R.S."/>
            <person name="Harrison S.T.L."/>
            <person name="Banfield J.F."/>
        </authorList>
    </citation>
    <scope>NUCLEOTIDE SEQUENCE</scope>
    <source>
        <strain evidence="3">SCN18_13_7_16_R3_B_64_19</strain>
    </source>
</reference>
<comment type="caution">
    <text evidence="3">The sequence shown here is derived from an EMBL/GenBank/DDBJ whole genome shotgun (WGS) entry which is preliminary data.</text>
</comment>
<accession>A0A8I1SWF5</accession>
<evidence type="ECO:0000256" key="2">
    <source>
        <dbReference type="ARBA" id="ARBA00022801"/>
    </source>
</evidence>
<evidence type="ECO:0000313" key="4">
    <source>
        <dbReference type="Proteomes" id="UP000664800"/>
    </source>
</evidence>
<dbReference type="RefSeq" id="WP_156054261.1">
    <property type="nucleotide sequence ID" value="NZ_JAFKMR010000019.1"/>
</dbReference>
<proteinExistence type="inferred from homology"/>
<name>A0A8I1SWF5_THIA3</name>
<dbReference type="InterPro" id="IPR050563">
    <property type="entry name" value="4-hydroxybenzoyl-CoA_TE"/>
</dbReference>
<dbReference type="InterPro" id="IPR029069">
    <property type="entry name" value="HotDog_dom_sf"/>
</dbReference>
<dbReference type="Proteomes" id="UP000664800">
    <property type="component" value="Unassembled WGS sequence"/>
</dbReference>
<protein>
    <submittedName>
        <fullName evidence="3">Acyl-CoA thioesterase</fullName>
    </submittedName>
</protein>
<dbReference type="PANTHER" id="PTHR31793">
    <property type="entry name" value="4-HYDROXYBENZOYL-COA THIOESTERASE FAMILY MEMBER"/>
    <property type="match status" value="1"/>
</dbReference>
<dbReference type="Pfam" id="PF13279">
    <property type="entry name" value="4HBT_2"/>
    <property type="match status" value="1"/>
</dbReference>
<dbReference type="CDD" id="cd00586">
    <property type="entry name" value="4HBT"/>
    <property type="match status" value="1"/>
</dbReference>